<evidence type="ECO:0000256" key="1">
    <source>
        <dbReference type="SAM" id="MobiDB-lite"/>
    </source>
</evidence>
<feature type="region of interest" description="Disordered" evidence="1">
    <location>
        <begin position="1"/>
        <end position="56"/>
    </location>
</feature>
<proteinExistence type="predicted"/>
<evidence type="ECO:0000313" key="2">
    <source>
        <dbReference type="EMBL" id="KZP29272.1"/>
    </source>
</evidence>
<dbReference type="Proteomes" id="UP000076532">
    <property type="component" value="Unassembled WGS sequence"/>
</dbReference>
<sequence length="351" mass="38829">MASATRSLRRTESLSRIPFPAQMGSSSLTRTAKTHSENATPGRVRVNSSSSRKPPSLDQIQARLPLQDKSPGPLQNTPARHPLLRKSKSAISLPVCPPSPKPPLRHLPSVQLPIDAMDDDMQHMYPEGPESRLVFTAFPDEDPAPGLQLDIISDEVEKWELPKRNIYLAWRGTGWTLQLAVSYVPTAEQLLETKAQPSLNITSMEAACSLVLGPRPPVATACLSPRRPAEQYSVAHNGHTTSYDAHGKLRPMDPAAGIYRDQRIHGPHAVKDTTPAGKVETRLGYYTFIYIPIPLSVFRRTDTRGFDIRVTVWVSVGNRPPVPLQKRVRTTFSHFGHVHQSDDSMACALII</sequence>
<accession>A0A166SC07</accession>
<organism evidence="2 3">
    <name type="scientific">Athelia psychrophila</name>
    <dbReference type="NCBI Taxonomy" id="1759441"/>
    <lineage>
        <taxon>Eukaryota</taxon>
        <taxon>Fungi</taxon>
        <taxon>Dikarya</taxon>
        <taxon>Basidiomycota</taxon>
        <taxon>Agaricomycotina</taxon>
        <taxon>Agaricomycetes</taxon>
        <taxon>Agaricomycetidae</taxon>
        <taxon>Atheliales</taxon>
        <taxon>Atheliaceae</taxon>
        <taxon>Athelia</taxon>
    </lineage>
</organism>
<protein>
    <submittedName>
        <fullName evidence="2">Uncharacterized protein</fullName>
    </submittedName>
</protein>
<name>A0A166SC07_9AGAM</name>
<keyword evidence="3" id="KW-1185">Reference proteome</keyword>
<evidence type="ECO:0000313" key="3">
    <source>
        <dbReference type="Proteomes" id="UP000076532"/>
    </source>
</evidence>
<dbReference type="EMBL" id="KV417499">
    <property type="protein sequence ID" value="KZP29272.1"/>
    <property type="molecule type" value="Genomic_DNA"/>
</dbReference>
<dbReference type="AlphaFoldDB" id="A0A166SC07"/>
<reference evidence="2 3" key="1">
    <citation type="journal article" date="2016" name="Mol. Biol. Evol.">
        <title>Comparative Genomics of Early-Diverging Mushroom-Forming Fungi Provides Insights into the Origins of Lignocellulose Decay Capabilities.</title>
        <authorList>
            <person name="Nagy L.G."/>
            <person name="Riley R."/>
            <person name="Tritt A."/>
            <person name="Adam C."/>
            <person name="Daum C."/>
            <person name="Floudas D."/>
            <person name="Sun H."/>
            <person name="Yadav J.S."/>
            <person name="Pangilinan J."/>
            <person name="Larsson K.H."/>
            <person name="Matsuura K."/>
            <person name="Barry K."/>
            <person name="Labutti K."/>
            <person name="Kuo R."/>
            <person name="Ohm R.A."/>
            <person name="Bhattacharya S.S."/>
            <person name="Shirouzu T."/>
            <person name="Yoshinaga Y."/>
            <person name="Martin F.M."/>
            <person name="Grigoriev I.V."/>
            <person name="Hibbett D.S."/>
        </authorList>
    </citation>
    <scope>NUCLEOTIDE SEQUENCE [LARGE SCALE GENOMIC DNA]</scope>
    <source>
        <strain evidence="2 3">CBS 109695</strain>
    </source>
</reference>
<gene>
    <name evidence="2" type="ORF">FIBSPDRAFT_946915</name>
</gene>